<sequence length="640" mass="73245">MSDNPKKRSVESESDDSGEEWVGPKQSENNNEASNDENSQNSVAEESPQKVKISDVKKRKNEEFEKLYLENLPSSENYEKSYMHRDTITHLIVTATDFVITGSMDGHVKFWKKQDEGIEFVKHFRTHLSLLMDMTDNFNGTLLCTISLDKSMKIFDIINFDMINMIRLDFVPFACSFIHADRDPVATICVSEKDTAVLRVFDARGGNQALHKIEKMHYQPVHLIRFNPIYEIAVSTDRNGMLEYWTGPLNDYKFPKNVLFESKMDTDLYEFVKVKTIVINITFTKDGRTMAVLSKDRKIRLFNFLTGKIIKTVDESLDQYSALQQNSQQLGNMEFGRRMAMEKDIERNEATFFQNMVFDESGMFLIYGTLMGVKILNVETLETVKYLGKLENARFLHVGIFQGITNKPKAIISMEMRASNNPALQIIKHDPTLFCTAYKKNRVYLFTKREPEDTKGADNERDVFNEKPTKEEIVAATEESTMSRLASTAIIHTTMGDIVINLFCKECPKTVENFAVHSRNGYYNGHIFHRVIKQFMIQTGDPQGNGTGGTSIWGHEFEDEFHPNLKHDKPYTVSMANAGPNTNGSQFFITVIPCPWLDKKHTVFGRVVKGMDVVQKISNAKTDKQDKPQDEIKIISISVK</sequence>
<dbReference type="InterPro" id="IPR015943">
    <property type="entry name" value="WD40/YVTN_repeat-like_dom_sf"/>
</dbReference>
<dbReference type="SMART" id="SM00320">
    <property type="entry name" value="WD40"/>
    <property type="match status" value="4"/>
</dbReference>
<dbReference type="PRINTS" id="PR00153">
    <property type="entry name" value="CSAPPISMRASE"/>
</dbReference>
<dbReference type="PANTHER" id="PTHR45625:SF4">
    <property type="entry name" value="PEPTIDYLPROLYL ISOMERASE DOMAIN AND WD REPEAT-CONTAINING PROTEIN 1"/>
    <property type="match status" value="1"/>
</dbReference>
<feature type="domain" description="PPIase cyclophilin-type" evidence="8">
    <location>
        <begin position="485"/>
        <end position="639"/>
    </location>
</feature>
<evidence type="ECO:0000256" key="5">
    <source>
        <dbReference type="ARBA" id="ARBA00023110"/>
    </source>
</evidence>
<dbReference type="CDD" id="cd01927">
    <property type="entry name" value="cyclophilin_WD40"/>
    <property type="match status" value="1"/>
</dbReference>
<dbReference type="AlphaFoldDB" id="A0A813QIE9"/>
<dbReference type="Gene3D" id="2.40.100.10">
    <property type="entry name" value="Cyclophilin-like"/>
    <property type="match status" value="1"/>
</dbReference>
<evidence type="ECO:0000259" key="8">
    <source>
        <dbReference type="PROSITE" id="PS50072"/>
    </source>
</evidence>
<feature type="compositionally biased region" description="Basic and acidic residues" evidence="7">
    <location>
        <begin position="1"/>
        <end position="11"/>
    </location>
</feature>
<evidence type="ECO:0000313" key="9">
    <source>
        <dbReference type="EMBL" id="CAF0767358.1"/>
    </source>
</evidence>
<name>A0A813QIE9_9BILA</name>
<evidence type="ECO:0000313" key="10">
    <source>
        <dbReference type="Proteomes" id="UP000663879"/>
    </source>
</evidence>
<dbReference type="InterPro" id="IPR001680">
    <property type="entry name" value="WD40_rpt"/>
</dbReference>
<keyword evidence="4" id="KW-0677">Repeat</keyword>
<dbReference type="InterPro" id="IPR002130">
    <property type="entry name" value="Cyclophilin-type_PPIase_dom"/>
</dbReference>
<evidence type="ECO:0000256" key="7">
    <source>
        <dbReference type="SAM" id="MobiDB-lite"/>
    </source>
</evidence>
<dbReference type="Pfam" id="PF00400">
    <property type="entry name" value="WD40"/>
    <property type="match status" value="1"/>
</dbReference>
<dbReference type="FunFam" id="2.40.100.10:FF:000003">
    <property type="entry name" value="Peptidylprolyl isomerase domain and WD repeat-containing 1"/>
    <property type="match status" value="1"/>
</dbReference>
<dbReference type="SUPFAM" id="SSF50891">
    <property type="entry name" value="Cyclophilin-like"/>
    <property type="match status" value="1"/>
</dbReference>
<dbReference type="GO" id="GO:0005634">
    <property type="term" value="C:nucleus"/>
    <property type="evidence" value="ECO:0007669"/>
    <property type="project" value="UniProtKB-ARBA"/>
</dbReference>
<dbReference type="PANTHER" id="PTHR45625">
    <property type="entry name" value="PEPTIDYL-PROLYL CIS-TRANS ISOMERASE-RELATED"/>
    <property type="match status" value="1"/>
</dbReference>
<accession>A0A813QIE9</accession>
<dbReference type="EMBL" id="CAJNOC010000484">
    <property type="protein sequence ID" value="CAF0767358.1"/>
    <property type="molecule type" value="Genomic_DNA"/>
</dbReference>
<protein>
    <recommendedName>
        <fullName evidence="2">peptidylprolyl isomerase</fullName>
        <ecNumber evidence="2">5.2.1.8</ecNumber>
    </recommendedName>
</protein>
<organism evidence="9 10">
    <name type="scientific">Brachionus calyciflorus</name>
    <dbReference type="NCBI Taxonomy" id="104777"/>
    <lineage>
        <taxon>Eukaryota</taxon>
        <taxon>Metazoa</taxon>
        <taxon>Spiralia</taxon>
        <taxon>Gnathifera</taxon>
        <taxon>Rotifera</taxon>
        <taxon>Eurotatoria</taxon>
        <taxon>Monogononta</taxon>
        <taxon>Pseudotrocha</taxon>
        <taxon>Ploima</taxon>
        <taxon>Brachionidae</taxon>
        <taxon>Brachionus</taxon>
    </lineage>
</organism>
<dbReference type="Gene3D" id="2.130.10.10">
    <property type="entry name" value="YVTN repeat-like/Quinoprotein amine dehydrogenase"/>
    <property type="match status" value="1"/>
</dbReference>
<dbReference type="GO" id="GO:0003755">
    <property type="term" value="F:peptidyl-prolyl cis-trans isomerase activity"/>
    <property type="evidence" value="ECO:0007669"/>
    <property type="project" value="UniProtKB-KW"/>
</dbReference>
<comment type="caution">
    <text evidence="9">The sequence shown here is derived from an EMBL/GenBank/DDBJ whole genome shotgun (WGS) entry which is preliminary data.</text>
</comment>
<feature type="compositionally biased region" description="Low complexity" evidence="7">
    <location>
        <begin position="20"/>
        <end position="42"/>
    </location>
</feature>
<reference evidence="9" key="1">
    <citation type="submission" date="2021-02" db="EMBL/GenBank/DDBJ databases">
        <authorList>
            <person name="Nowell W R."/>
        </authorList>
    </citation>
    <scope>NUCLEOTIDE SEQUENCE</scope>
    <source>
        <strain evidence="9">Ploen Becks lab</strain>
    </source>
</reference>
<dbReference type="InterPro" id="IPR044666">
    <property type="entry name" value="Cyclophilin_A-like"/>
</dbReference>
<keyword evidence="5" id="KW-0697">Rotamase</keyword>
<keyword evidence="3" id="KW-0853">WD repeat</keyword>
<dbReference type="InterPro" id="IPR036322">
    <property type="entry name" value="WD40_repeat_dom_sf"/>
</dbReference>
<dbReference type="FunFam" id="2.130.10.10:FF:000471">
    <property type="entry name" value="Peptidylprolyl isomerase domain and WD repeat-containing protein"/>
    <property type="match status" value="1"/>
</dbReference>
<dbReference type="InterPro" id="IPR029000">
    <property type="entry name" value="Cyclophilin-like_dom_sf"/>
</dbReference>
<gene>
    <name evidence="9" type="ORF">OXX778_LOCUS4764</name>
</gene>
<evidence type="ECO:0000256" key="3">
    <source>
        <dbReference type="ARBA" id="ARBA00022574"/>
    </source>
</evidence>
<dbReference type="Proteomes" id="UP000663879">
    <property type="component" value="Unassembled WGS sequence"/>
</dbReference>
<dbReference type="SUPFAM" id="SSF50978">
    <property type="entry name" value="WD40 repeat-like"/>
    <property type="match status" value="1"/>
</dbReference>
<dbReference type="PROSITE" id="PS50072">
    <property type="entry name" value="CSA_PPIASE_2"/>
    <property type="match status" value="1"/>
</dbReference>
<dbReference type="EC" id="5.2.1.8" evidence="2"/>
<comment type="catalytic activity">
    <reaction evidence="1">
        <text>[protein]-peptidylproline (omega=180) = [protein]-peptidylproline (omega=0)</text>
        <dbReference type="Rhea" id="RHEA:16237"/>
        <dbReference type="Rhea" id="RHEA-COMP:10747"/>
        <dbReference type="Rhea" id="RHEA-COMP:10748"/>
        <dbReference type="ChEBI" id="CHEBI:83833"/>
        <dbReference type="ChEBI" id="CHEBI:83834"/>
        <dbReference type="EC" id="5.2.1.8"/>
    </reaction>
</comment>
<dbReference type="Pfam" id="PF00160">
    <property type="entry name" value="Pro_isomerase"/>
    <property type="match status" value="1"/>
</dbReference>
<keyword evidence="6" id="KW-0413">Isomerase</keyword>
<evidence type="ECO:0000256" key="4">
    <source>
        <dbReference type="ARBA" id="ARBA00022737"/>
    </source>
</evidence>
<dbReference type="OrthoDB" id="10264753at2759"/>
<evidence type="ECO:0000256" key="6">
    <source>
        <dbReference type="ARBA" id="ARBA00023235"/>
    </source>
</evidence>
<evidence type="ECO:0000256" key="1">
    <source>
        <dbReference type="ARBA" id="ARBA00000971"/>
    </source>
</evidence>
<feature type="region of interest" description="Disordered" evidence="7">
    <location>
        <begin position="1"/>
        <end position="55"/>
    </location>
</feature>
<evidence type="ECO:0000256" key="2">
    <source>
        <dbReference type="ARBA" id="ARBA00013194"/>
    </source>
</evidence>
<proteinExistence type="predicted"/>
<keyword evidence="10" id="KW-1185">Reference proteome</keyword>